<dbReference type="EC" id="3.4.22.34" evidence="3"/>
<reference evidence="15" key="1">
    <citation type="submission" date="2016-11" db="UniProtKB">
        <authorList>
            <consortium name="WormBaseParasite"/>
        </authorList>
    </citation>
    <scope>IDENTIFICATION</scope>
</reference>
<dbReference type="PIRSF" id="PIRSF019663">
    <property type="entry name" value="Legumain"/>
    <property type="match status" value="1"/>
</dbReference>
<dbReference type="GO" id="GO:0006624">
    <property type="term" value="P:vacuolar protein processing"/>
    <property type="evidence" value="ECO:0007669"/>
    <property type="project" value="TreeGrafter"/>
</dbReference>
<dbReference type="SMR" id="A0A1I7SFV3"/>
<dbReference type="EMBL" id="CAJFDI010000003">
    <property type="protein sequence ID" value="CAD5220311.1"/>
    <property type="molecule type" value="Genomic_DNA"/>
</dbReference>
<proteinExistence type="inferred from homology"/>
<dbReference type="PANTHER" id="PTHR12000">
    <property type="entry name" value="HEMOGLOBINASE FAMILY MEMBER"/>
    <property type="match status" value="1"/>
</dbReference>
<dbReference type="FunFam" id="3.40.50.1460:FF:000006">
    <property type="entry name" value="Legumain"/>
    <property type="match status" value="1"/>
</dbReference>
<protein>
    <recommendedName>
        <fullName evidence="3">legumain</fullName>
        <ecNumber evidence="3">3.4.22.34</ecNumber>
    </recommendedName>
</protein>
<keyword evidence="14" id="KW-1185">Reference proteome</keyword>
<dbReference type="WBParaSite" id="BXY_1191600.1">
    <property type="protein sequence ID" value="BXY_1191600.1"/>
    <property type="gene ID" value="BXY_1191600"/>
</dbReference>
<dbReference type="InterPro" id="IPR048501">
    <property type="entry name" value="Legum_prodom"/>
</dbReference>
<keyword evidence="7" id="KW-0788">Thiol protease</keyword>
<evidence type="ECO:0000256" key="7">
    <source>
        <dbReference type="ARBA" id="ARBA00022807"/>
    </source>
</evidence>
<dbReference type="PANTHER" id="PTHR12000:SF42">
    <property type="entry name" value="LEGUMAIN"/>
    <property type="match status" value="1"/>
</dbReference>
<evidence type="ECO:0000256" key="1">
    <source>
        <dbReference type="ARBA" id="ARBA00000810"/>
    </source>
</evidence>
<dbReference type="Proteomes" id="UP000582659">
    <property type="component" value="Unassembled WGS sequence"/>
</dbReference>
<feature type="active site" evidence="8">
    <location>
        <position position="138"/>
    </location>
</feature>
<dbReference type="GO" id="GO:0004197">
    <property type="term" value="F:cysteine-type endopeptidase activity"/>
    <property type="evidence" value="ECO:0007669"/>
    <property type="project" value="UniProtKB-EC"/>
</dbReference>
<dbReference type="Proteomes" id="UP000095284">
    <property type="component" value="Unplaced"/>
</dbReference>
<evidence type="ECO:0000313" key="14">
    <source>
        <dbReference type="Proteomes" id="UP000659654"/>
    </source>
</evidence>
<dbReference type="Proteomes" id="UP000659654">
    <property type="component" value="Unassembled WGS sequence"/>
</dbReference>
<evidence type="ECO:0000256" key="3">
    <source>
        <dbReference type="ARBA" id="ARBA00012628"/>
    </source>
</evidence>
<dbReference type="GO" id="GO:0005773">
    <property type="term" value="C:vacuole"/>
    <property type="evidence" value="ECO:0007669"/>
    <property type="project" value="GOC"/>
</dbReference>
<dbReference type="eggNOG" id="KOG1348">
    <property type="taxonomic scope" value="Eukaryota"/>
</dbReference>
<evidence type="ECO:0000256" key="9">
    <source>
        <dbReference type="SAM" id="SignalP"/>
    </source>
</evidence>
<comment type="catalytic activity">
    <reaction evidence="1">
        <text>Hydrolysis of proteins and small molecule substrates at -Asn-|-Xaa- bonds.</text>
        <dbReference type="EC" id="3.4.22.34"/>
    </reaction>
</comment>
<dbReference type="InterPro" id="IPR001096">
    <property type="entry name" value="Peptidase_C13"/>
</dbReference>
<evidence type="ECO:0000256" key="8">
    <source>
        <dbReference type="PIRSR" id="PIRSR019663-1"/>
    </source>
</evidence>
<name>A0A1I7SFV3_BURXY</name>
<evidence type="ECO:0000259" key="10">
    <source>
        <dbReference type="Pfam" id="PF20985"/>
    </source>
</evidence>
<gene>
    <name evidence="11" type="ORF">BXYJ_LOCUS6115</name>
</gene>
<dbReference type="OrthoDB" id="5798836at2759"/>
<evidence type="ECO:0000256" key="4">
    <source>
        <dbReference type="ARBA" id="ARBA00022670"/>
    </source>
</evidence>
<accession>A0A1I7SFV3</accession>
<evidence type="ECO:0000313" key="11">
    <source>
        <dbReference type="EMBL" id="CAD5220311.1"/>
    </source>
</evidence>
<evidence type="ECO:0000256" key="5">
    <source>
        <dbReference type="ARBA" id="ARBA00022729"/>
    </source>
</evidence>
<evidence type="ECO:0000256" key="2">
    <source>
        <dbReference type="ARBA" id="ARBA00009941"/>
    </source>
</evidence>
<dbReference type="Pfam" id="PF20985">
    <property type="entry name" value="Legum_prodom"/>
    <property type="match status" value="1"/>
</dbReference>
<evidence type="ECO:0000313" key="15">
    <source>
        <dbReference type="WBParaSite" id="BXY_1191600.1"/>
    </source>
</evidence>
<dbReference type="Gene3D" id="3.40.50.1460">
    <property type="match status" value="1"/>
</dbReference>
<evidence type="ECO:0000313" key="12">
    <source>
        <dbReference type="EMBL" id="CAG9106335.1"/>
    </source>
</evidence>
<sequence length="430" mass="48178">MKNGLVLLVIFLCLAVEIECALFAVLVSGSRGWENYRHQADVCNAYRVITAQGVEPDNIITMVYDDIANDPRNPFPGKIFNSGDLDDVYSGIKIDYRGDDVNVANFQKILLGIPTGVGSGRVLNSTIDDNVFVYFSNHGNTGFVGFPNHQIFTAKELHVLLDAMKARNRYGKMLVYIESCFSGSLFNGILREDRNIYALTASNERESSYGTTDSIQDKTGTRIILGDAFSANWINSMLTHDLTATTIDEQFEFVQEATKLSHVQRFGTLSIGQMKVAEFLQIAGFREERVSGNPKMANSSMPSCVMPELIMIEQFEKTQDLKVKAELGKKLRKIIDVKHSIEKSSMELFVALFPTSRADKLSDPTMDPRLPPHKITQLDCHDKVVHGFAAKCPEMMDSDFKNHFIATITNLCERMVPAEEIAEQMEKICR</sequence>
<comment type="similarity">
    <text evidence="2">Belongs to the peptidase C13 family.</text>
</comment>
<reference evidence="12" key="2">
    <citation type="submission" date="2020-08" db="EMBL/GenBank/DDBJ databases">
        <authorList>
            <person name="Kikuchi T."/>
        </authorList>
    </citation>
    <scope>NUCLEOTIDE SEQUENCE</scope>
    <source>
        <strain evidence="11">Ka4C1</strain>
    </source>
</reference>
<dbReference type="Pfam" id="PF01650">
    <property type="entry name" value="Peptidase_C13"/>
    <property type="match status" value="1"/>
</dbReference>
<dbReference type="GO" id="GO:0051603">
    <property type="term" value="P:proteolysis involved in protein catabolic process"/>
    <property type="evidence" value="ECO:0007669"/>
    <property type="project" value="TreeGrafter"/>
</dbReference>
<dbReference type="InterPro" id="IPR046427">
    <property type="entry name" value="Legumain_prodom_sf"/>
</dbReference>
<keyword evidence="5 9" id="KW-0732">Signal</keyword>
<evidence type="ECO:0000313" key="13">
    <source>
        <dbReference type="Proteomes" id="UP000095284"/>
    </source>
</evidence>
<feature type="active site" description="Nucleophile" evidence="8">
    <location>
        <position position="180"/>
    </location>
</feature>
<feature type="domain" description="Legumain prodomain" evidence="10">
    <location>
        <begin position="329"/>
        <end position="429"/>
    </location>
</feature>
<dbReference type="AlphaFoldDB" id="A0A1I7SFV3"/>
<organism evidence="13 15">
    <name type="scientific">Bursaphelenchus xylophilus</name>
    <name type="common">Pinewood nematode worm</name>
    <name type="synonym">Aphelenchoides xylophilus</name>
    <dbReference type="NCBI Taxonomy" id="6326"/>
    <lineage>
        <taxon>Eukaryota</taxon>
        <taxon>Metazoa</taxon>
        <taxon>Ecdysozoa</taxon>
        <taxon>Nematoda</taxon>
        <taxon>Chromadorea</taxon>
        <taxon>Rhabditida</taxon>
        <taxon>Tylenchina</taxon>
        <taxon>Tylenchomorpha</taxon>
        <taxon>Aphelenchoidea</taxon>
        <taxon>Aphelenchoididae</taxon>
        <taxon>Bursaphelenchus</taxon>
    </lineage>
</organism>
<dbReference type="CDD" id="cd21115">
    <property type="entry name" value="legumain_C"/>
    <property type="match status" value="1"/>
</dbReference>
<keyword evidence="4" id="KW-0645">Protease</keyword>
<dbReference type="PRINTS" id="PR00776">
    <property type="entry name" value="HEMOGLOBNASE"/>
</dbReference>
<feature type="chain" id="PRO_5036022175" description="legumain" evidence="9">
    <location>
        <begin position="21"/>
        <end position="430"/>
    </location>
</feature>
<feature type="signal peptide" evidence="9">
    <location>
        <begin position="1"/>
        <end position="20"/>
    </location>
</feature>
<dbReference type="EMBL" id="CAJFCV020000003">
    <property type="protein sequence ID" value="CAG9106335.1"/>
    <property type="molecule type" value="Genomic_DNA"/>
</dbReference>
<evidence type="ECO:0000256" key="6">
    <source>
        <dbReference type="ARBA" id="ARBA00022801"/>
    </source>
</evidence>
<dbReference type="Gene3D" id="1.10.132.130">
    <property type="match status" value="1"/>
</dbReference>
<keyword evidence="6" id="KW-0378">Hydrolase</keyword>